<evidence type="ECO:0000256" key="2">
    <source>
        <dbReference type="ARBA" id="ARBA00023125"/>
    </source>
</evidence>
<dbReference type="GO" id="GO:0006310">
    <property type="term" value="P:DNA recombination"/>
    <property type="evidence" value="ECO:0007669"/>
    <property type="project" value="UniProtKB-KW"/>
</dbReference>
<dbReference type="InterPro" id="IPR004107">
    <property type="entry name" value="Integrase_SAM-like_N"/>
</dbReference>
<protein>
    <submittedName>
        <fullName evidence="7">SsrA</fullName>
    </submittedName>
</protein>
<keyword evidence="1" id="KW-0229">DNA integration</keyword>
<dbReference type="PANTHER" id="PTHR30349:SF92">
    <property type="entry name" value="SITE-SPECIFIC RECOMBINASE"/>
    <property type="match status" value="1"/>
</dbReference>
<evidence type="ECO:0000256" key="1">
    <source>
        <dbReference type="ARBA" id="ARBA00022908"/>
    </source>
</evidence>
<gene>
    <name evidence="7" type="primary">ssrA</name>
</gene>
<dbReference type="InterPro" id="IPR002104">
    <property type="entry name" value="Integrase_catalytic"/>
</dbReference>
<dbReference type="RefSeq" id="WP_010891114.1">
    <property type="nucleotide sequence ID" value="NC_002097.1"/>
</dbReference>
<evidence type="ECO:0000259" key="6">
    <source>
        <dbReference type="PROSITE" id="PS51900"/>
    </source>
</evidence>
<dbReference type="InterPro" id="IPR010998">
    <property type="entry name" value="Integrase_recombinase_N"/>
</dbReference>
<reference evidence="7" key="1">
    <citation type="journal article" date="1997" name="Proc. Natl. Acad. Sci. U.S.A.">
        <title>A genetic system for Archaea of the genus Methanosarcina: liposome-mediated transformation and construction of shuttle vectors.</title>
        <authorList>
            <person name="Metcalf W.W."/>
            <person name="Zhang J.K."/>
            <person name="Apolinario E."/>
            <person name="Sowers K.R."/>
            <person name="Wolfe R.S."/>
        </authorList>
    </citation>
    <scope>NUCLEOTIDE SEQUENCE</scope>
    <source>
        <strain evidence="7">C2A</strain>
        <plasmid evidence="7">pC2A</plasmid>
    </source>
</reference>
<dbReference type="PROSITE" id="PS51900">
    <property type="entry name" value="CB"/>
    <property type="match status" value="1"/>
</dbReference>
<dbReference type="GO" id="GO:0015074">
    <property type="term" value="P:DNA integration"/>
    <property type="evidence" value="ECO:0007669"/>
    <property type="project" value="UniProtKB-KW"/>
</dbReference>
<dbReference type="InterPro" id="IPR011010">
    <property type="entry name" value="DNA_brk_join_enz"/>
</dbReference>
<dbReference type="InterPro" id="IPR044068">
    <property type="entry name" value="CB"/>
</dbReference>
<organism evidence="7">
    <name type="scientific">Methanosarcina acetivorans</name>
    <dbReference type="NCBI Taxonomy" id="2214"/>
    <lineage>
        <taxon>Archaea</taxon>
        <taxon>Methanobacteriati</taxon>
        <taxon>Methanobacteriota</taxon>
        <taxon>Stenosarchaea group</taxon>
        <taxon>Methanomicrobia</taxon>
        <taxon>Methanosarcinales</taxon>
        <taxon>Methanosarcinaceae</taxon>
        <taxon>Methanosarcina</taxon>
    </lineage>
</organism>
<evidence type="ECO:0000256" key="3">
    <source>
        <dbReference type="ARBA" id="ARBA00023172"/>
    </source>
</evidence>
<feature type="domain" description="Tyr recombinase" evidence="5">
    <location>
        <begin position="123"/>
        <end position="304"/>
    </location>
</feature>
<dbReference type="EMBL" id="U78295">
    <property type="protein sequence ID" value="AAB39744.1"/>
    <property type="molecule type" value="Genomic_DNA"/>
</dbReference>
<geneLocation type="plasmid" evidence="7">
    <name>pC2A</name>
</geneLocation>
<dbReference type="CDD" id="cd00397">
    <property type="entry name" value="DNA_BRE_C"/>
    <property type="match status" value="1"/>
</dbReference>
<dbReference type="GO" id="GO:0003677">
    <property type="term" value="F:DNA binding"/>
    <property type="evidence" value="ECO:0007669"/>
    <property type="project" value="UniProtKB-UniRule"/>
</dbReference>
<proteinExistence type="predicted"/>
<keyword evidence="2 4" id="KW-0238">DNA-binding</keyword>
<accession>P94910</accession>
<name>P94910_9EURY</name>
<sequence>MGEMAAIQLTGIYEPLDNERLISLFTSDCIGRGYSKRTIEGYVSHAKFFLQMCGVNAGFPELEGFLVHIRDERQYTLATCNNYFASLSTFFDFLEFKHIIERNNIPTFRKRYLRSYKKYHTPETRQLITIEDMAKLVKVPRYPMYQALIIFLAKTGIRRNELITLDRADIDLEKCTVRLKKTAKRSNRIVFFDLETKAFLEAYLNTRHDKEKALFIGRQNGHRVQRNLVYDIVTSAASSIGLHNPEGRLEEHFTPHCCRHWFTTWLRRSGMERTFIQELRGDSRGEAIDVYDHIEKDELREAYLKCIPQLGIKP</sequence>
<evidence type="ECO:0000259" key="5">
    <source>
        <dbReference type="PROSITE" id="PS51898"/>
    </source>
</evidence>
<dbReference type="SUPFAM" id="SSF56349">
    <property type="entry name" value="DNA breaking-rejoining enzymes"/>
    <property type="match status" value="1"/>
</dbReference>
<feature type="domain" description="Core-binding (CB)" evidence="6">
    <location>
        <begin position="16"/>
        <end position="95"/>
    </location>
</feature>
<dbReference type="PROSITE" id="PS51898">
    <property type="entry name" value="TYR_RECOMBINASE"/>
    <property type="match status" value="1"/>
</dbReference>
<dbReference type="AlphaFoldDB" id="P94910"/>
<keyword evidence="7" id="KW-0614">Plasmid</keyword>
<dbReference type="PANTHER" id="PTHR30349">
    <property type="entry name" value="PHAGE INTEGRASE-RELATED"/>
    <property type="match status" value="1"/>
</dbReference>
<dbReference type="Gene3D" id="1.10.150.130">
    <property type="match status" value="1"/>
</dbReference>
<evidence type="ECO:0000313" key="7">
    <source>
        <dbReference type="EMBL" id="AAB39744.1"/>
    </source>
</evidence>
<dbReference type="Gene3D" id="1.10.443.10">
    <property type="entry name" value="Intergrase catalytic core"/>
    <property type="match status" value="1"/>
</dbReference>
<dbReference type="InterPro" id="IPR050090">
    <property type="entry name" value="Tyrosine_recombinase_XerCD"/>
</dbReference>
<dbReference type="Pfam" id="PF13495">
    <property type="entry name" value="Phage_int_SAM_4"/>
    <property type="match status" value="1"/>
</dbReference>
<dbReference type="InterPro" id="IPR013762">
    <property type="entry name" value="Integrase-like_cat_sf"/>
</dbReference>
<dbReference type="PIR" id="T45010">
    <property type="entry name" value="T45010"/>
</dbReference>
<keyword evidence="3" id="KW-0233">DNA recombination</keyword>
<evidence type="ECO:0000256" key="4">
    <source>
        <dbReference type="PROSITE-ProRule" id="PRU01248"/>
    </source>
</evidence>
<dbReference type="Pfam" id="PF00589">
    <property type="entry name" value="Phage_integrase"/>
    <property type="match status" value="1"/>
</dbReference>